<gene>
    <name evidence="1" type="ORF">PHLGIDRAFT_18730</name>
</gene>
<organism evidence="1 2">
    <name type="scientific">Phlebiopsis gigantea (strain 11061_1 CR5-6)</name>
    <name type="common">White-rot fungus</name>
    <name type="synonym">Peniophora gigantea</name>
    <dbReference type="NCBI Taxonomy" id="745531"/>
    <lineage>
        <taxon>Eukaryota</taxon>
        <taxon>Fungi</taxon>
        <taxon>Dikarya</taxon>
        <taxon>Basidiomycota</taxon>
        <taxon>Agaricomycotina</taxon>
        <taxon>Agaricomycetes</taxon>
        <taxon>Polyporales</taxon>
        <taxon>Phanerochaetaceae</taxon>
        <taxon>Phlebiopsis</taxon>
    </lineage>
</organism>
<proteinExistence type="predicted"/>
<evidence type="ECO:0000313" key="1">
    <source>
        <dbReference type="EMBL" id="KIP09113.1"/>
    </source>
</evidence>
<dbReference type="EMBL" id="KN840470">
    <property type="protein sequence ID" value="KIP09113.1"/>
    <property type="molecule type" value="Genomic_DNA"/>
</dbReference>
<sequence length="80" mass="9046">MVKPERPTIPESNTLSDSTHRLTMTFVDATPMKASPEDVVANFDVVVKRMAGELKVSILWDRSHKYFPGLRTVVQFRLVG</sequence>
<dbReference type="AlphaFoldDB" id="A0A0C3PQ02"/>
<name>A0A0C3PQ02_PHLG1</name>
<dbReference type="OrthoDB" id="3266602at2759"/>
<dbReference type="Proteomes" id="UP000053257">
    <property type="component" value="Unassembled WGS sequence"/>
</dbReference>
<protein>
    <submittedName>
        <fullName evidence="1">Uncharacterized protein</fullName>
    </submittedName>
</protein>
<accession>A0A0C3PQ02</accession>
<keyword evidence="2" id="KW-1185">Reference proteome</keyword>
<dbReference type="HOGENOM" id="CLU_2590573_0_0_1"/>
<evidence type="ECO:0000313" key="2">
    <source>
        <dbReference type="Proteomes" id="UP000053257"/>
    </source>
</evidence>
<reference evidence="1 2" key="1">
    <citation type="journal article" date="2014" name="PLoS Genet.">
        <title>Analysis of the Phlebiopsis gigantea genome, transcriptome and secretome provides insight into its pioneer colonization strategies of wood.</title>
        <authorList>
            <person name="Hori C."/>
            <person name="Ishida T."/>
            <person name="Igarashi K."/>
            <person name="Samejima M."/>
            <person name="Suzuki H."/>
            <person name="Master E."/>
            <person name="Ferreira P."/>
            <person name="Ruiz-Duenas F.J."/>
            <person name="Held B."/>
            <person name="Canessa P."/>
            <person name="Larrondo L.F."/>
            <person name="Schmoll M."/>
            <person name="Druzhinina I.S."/>
            <person name="Kubicek C.P."/>
            <person name="Gaskell J.A."/>
            <person name="Kersten P."/>
            <person name="St John F."/>
            <person name="Glasner J."/>
            <person name="Sabat G."/>
            <person name="Splinter BonDurant S."/>
            <person name="Syed K."/>
            <person name="Yadav J."/>
            <person name="Mgbeahuruike A.C."/>
            <person name="Kovalchuk A."/>
            <person name="Asiegbu F.O."/>
            <person name="Lackner G."/>
            <person name="Hoffmeister D."/>
            <person name="Rencoret J."/>
            <person name="Gutierrez A."/>
            <person name="Sun H."/>
            <person name="Lindquist E."/>
            <person name="Barry K."/>
            <person name="Riley R."/>
            <person name="Grigoriev I.V."/>
            <person name="Henrissat B."/>
            <person name="Kues U."/>
            <person name="Berka R.M."/>
            <person name="Martinez A.T."/>
            <person name="Covert S.F."/>
            <person name="Blanchette R.A."/>
            <person name="Cullen D."/>
        </authorList>
    </citation>
    <scope>NUCLEOTIDE SEQUENCE [LARGE SCALE GENOMIC DNA]</scope>
    <source>
        <strain evidence="1 2">11061_1 CR5-6</strain>
    </source>
</reference>